<feature type="transmembrane region" description="Helical" evidence="1">
    <location>
        <begin position="6"/>
        <end position="29"/>
    </location>
</feature>
<dbReference type="AlphaFoldDB" id="A0A432YXC7"/>
<keyword evidence="1" id="KW-1133">Transmembrane helix</keyword>
<evidence type="ECO:0000313" key="3">
    <source>
        <dbReference type="Proteomes" id="UP000288361"/>
    </source>
</evidence>
<protein>
    <submittedName>
        <fullName evidence="2">Uncharacterized protein</fullName>
    </submittedName>
</protein>
<keyword evidence="1" id="KW-0812">Transmembrane</keyword>
<gene>
    <name evidence="2" type="ORF">CWI73_03750</name>
</gene>
<organism evidence="2 3">
    <name type="scientific">Idiomarina piscisalsi</name>
    <dbReference type="NCBI Taxonomy" id="1096243"/>
    <lineage>
        <taxon>Bacteria</taxon>
        <taxon>Pseudomonadati</taxon>
        <taxon>Pseudomonadota</taxon>
        <taxon>Gammaproteobacteria</taxon>
        <taxon>Alteromonadales</taxon>
        <taxon>Idiomarinaceae</taxon>
        <taxon>Idiomarina</taxon>
    </lineage>
</organism>
<dbReference type="Proteomes" id="UP000288361">
    <property type="component" value="Unassembled WGS sequence"/>
</dbReference>
<reference evidence="2 3" key="1">
    <citation type="journal article" date="2011" name="Front. Microbiol.">
        <title>Genomic signatures of strain selection and enhancement in Bacillus atrophaeus var. globigii, a historical biowarfare simulant.</title>
        <authorList>
            <person name="Gibbons H.S."/>
            <person name="Broomall S.M."/>
            <person name="McNew L.A."/>
            <person name="Daligault H."/>
            <person name="Chapman C."/>
            <person name="Bruce D."/>
            <person name="Karavis M."/>
            <person name="Krepps M."/>
            <person name="McGregor P.A."/>
            <person name="Hong C."/>
            <person name="Park K.H."/>
            <person name="Akmal A."/>
            <person name="Feldman A."/>
            <person name="Lin J.S."/>
            <person name="Chang W.E."/>
            <person name="Higgs B.W."/>
            <person name="Demirev P."/>
            <person name="Lindquist J."/>
            <person name="Liem A."/>
            <person name="Fochler E."/>
            <person name="Read T.D."/>
            <person name="Tapia R."/>
            <person name="Johnson S."/>
            <person name="Bishop-Lilly K.A."/>
            <person name="Detter C."/>
            <person name="Han C."/>
            <person name="Sozhamannan S."/>
            <person name="Rosenzweig C.N."/>
            <person name="Skowronski E.W."/>
        </authorList>
    </citation>
    <scope>NUCLEOTIDE SEQUENCE [LARGE SCALE GENOMIC DNA]</scope>
    <source>
        <strain evidence="2 3">TPS4-2</strain>
    </source>
</reference>
<dbReference type="EMBL" id="PIQA01000001">
    <property type="protein sequence ID" value="RUO67980.1"/>
    <property type="molecule type" value="Genomic_DNA"/>
</dbReference>
<evidence type="ECO:0000256" key="1">
    <source>
        <dbReference type="SAM" id="Phobius"/>
    </source>
</evidence>
<keyword evidence="1" id="KW-0472">Membrane</keyword>
<sequence length="74" mass="8018">MEQLIEYATVMLTIVGAFSTLTVTLLPIAKATETKKDDKILGKINSALQFVLELANKLGLNPRKANASNEKSKA</sequence>
<comment type="caution">
    <text evidence="2">The sequence shown here is derived from an EMBL/GenBank/DDBJ whole genome shotgun (WGS) entry which is preliminary data.</text>
</comment>
<evidence type="ECO:0000313" key="2">
    <source>
        <dbReference type="EMBL" id="RUO67980.1"/>
    </source>
</evidence>
<proteinExistence type="predicted"/>
<accession>A0A432YXC7</accession>
<dbReference type="RefSeq" id="WP_126751606.1">
    <property type="nucleotide sequence ID" value="NZ_JBHUMT010000016.1"/>
</dbReference>
<name>A0A432YXC7_9GAMM</name>